<dbReference type="Pfam" id="PF19425">
    <property type="entry name" value="Csd3_N2"/>
    <property type="match status" value="1"/>
</dbReference>
<feature type="domain" description="Csd3-like second N-terminal" evidence="9">
    <location>
        <begin position="175"/>
        <end position="291"/>
    </location>
</feature>
<keyword evidence="4" id="KW-0479">Metal-binding</keyword>
<evidence type="ECO:0000256" key="2">
    <source>
        <dbReference type="ARBA" id="ARBA00004196"/>
    </source>
</evidence>
<dbReference type="CDD" id="cd12797">
    <property type="entry name" value="M23_peptidase"/>
    <property type="match status" value="1"/>
</dbReference>
<dbReference type="GO" id="GO:0006508">
    <property type="term" value="P:proteolysis"/>
    <property type="evidence" value="ECO:0007669"/>
    <property type="project" value="UniProtKB-KW"/>
</dbReference>
<feature type="domain" description="DD-carboxypeptidase/endopeptidase Mpg-like N-terminal" evidence="10">
    <location>
        <begin position="77"/>
        <end position="136"/>
    </location>
</feature>
<dbReference type="InterPro" id="IPR016047">
    <property type="entry name" value="M23ase_b-sheet_dom"/>
</dbReference>
<dbReference type="PANTHER" id="PTHR21666:SF288">
    <property type="entry name" value="CELL DIVISION PROTEIN YTFB"/>
    <property type="match status" value="1"/>
</dbReference>
<comment type="cofactor">
    <cofactor evidence="1">
        <name>Zn(2+)</name>
        <dbReference type="ChEBI" id="CHEBI:29105"/>
    </cofactor>
</comment>
<evidence type="ECO:0000259" key="8">
    <source>
        <dbReference type="Pfam" id="PF01551"/>
    </source>
</evidence>
<sequence length="444" mass="47916">MQSRKLSILADLPVRLLPRRRSLLLAGIAAGSMLGVVAATAVAPGGPGAAIALDAVVERLALPAAEALGDNSLPFAHDVRVQPGDTLPAIFDRMGIDDADALAFISSSETGRAAVRELRSGRSVTGLVEADGSVSMLSLPLADNERLRIERGDNGKLRVVPPEAARLTKMIEMRTGTIRQSLHRAADEASLPDEVTKKLVELFGTVIDFHADLHGGDRFSVVYERLYDAEGLAVRVGRVLAAEFINRGKKHLVVLHQQDDGRDEYYTAEGRSLRQGFLRSPMEFSRISSGFGRRLHPIHKSWRAHNGVDYAAPVGTPVRAVSDGVVEFAGRQGGFGNLLVLRHQGKYETAYAHLNGFAPAVKAGAKVSQGEIVAFVGSTGWSTGPHLHYEIRIDGVPHNPAEIDLPEATPLTGAELELFRRNAEPLLHRIAMMSRTATQVANRD</sequence>
<dbReference type="Gene3D" id="2.70.70.10">
    <property type="entry name" value="Glucose Permease (Domain IIA)"/>
    <property type="match status" value="1"/>
</dbReference>
<evidence type="ECO:0000259" key="10">
    <source>
        <dbReference type="Pfam" id="PF22310"/>
    </source>
</evidence>
<dbReference type="InterPro" id="IPR054512">
    <property type="entry name" value="NMB0315-like_N"/>
</dbReference>
<dbReference type="GO" id="GO:0030313">
    <property type="term" value="C:cell envelope"/>
    <property type="evidence" value="ECO:0007669"/>
    <property type="project" value="UniProtKB-SubCell"/>
</dbReference>
<comment type="subcellular location">
    <subcellularLocation>
        <location evidence="2">Cell envelope</location>
    </subcellularLocation>
</comment>
<dbReference type="EMBL" id="JAAYYV010000307">
    <property type="protein sequence ID" value="NLF54985.1"/>
    <property type="molecule type" value="Genomic_DNA"/>
</dbReference>
<dbReference type="InterPro" id="IPR050570">
    <property type="entry name" value="Cell_wall_metabolism_enzyme"/>
</dbReference>
<dbReference type="GO" id="GO:0046872">
    <property type="term" value="F:metal ion binding"/>
    <property type="evidence" value="ECO:0007669"/>
    <property type="project" value="UniProtKB-KW"/>
</dbReference>
<evidence type="ECO:0000256" key="4">
    <source>
        <dbReference type="ARBA" id="ARBA00022723"/>
    </source>
</evidence>
<dbReference type="Pfam" id="PF01551">
    <property type="entry name" value="Peptidase_M23"/>
    <property type="match status" value="1"/>
</dbReference>
<proteinExistence type="predicted"/>
<evidence type="ECO:0000259" key="9">
    <source>
        <dbReference type="Pfam" id="PF19425"/>
    </source>
</evidence>
<dbReference type="OrthoDB" id="9815245at2"/>
<organism evidence="11 12">
    <name type="scientific">Thauera phenolivorans</name>
    <dbReference type="NCBI Taxonomy" id="1792543"/>
    <lineage>
        <taxon>Bacteria</taxon>
        <taxon>Pseudomonadati</taxon>
        <taxon>Pseudomonadota</taxon>
        <taxon>Betaproteobacteria</taxon>
        <taxon>Rhodocyclales</taxon>
        <taxon>Zoogloeaceae</taxon>
        <taxon>Thauera</taxon>
    </lineage>
</organism>
<evidence type="ECO:0000256" key="5">
    <source>
        <dbReference type="ARBA" id="ARBA00022801"/>
    </source>
</evidence>
<reference evidence="11 12" key="1">
    <citation type="journal article" date="2020" name="Biotechnol. Biofuels">
        <title>New insights from the biogas microbiome by comprehensive genome-resolved metagenomics of nearly 1600 species originating from multiple anaerobic digesters.</title>
        <authorList>
            <person name="Campanaro S."/>
            <person name="Treu L."/>
            <person name="Rodriguez-R L.M."/>
            <person name="Kovalovszki A."/>
            <person name="Ziels R.M."/>
            <person name="Maus I."/>
            <person name="Zhu X."/>
            <person name="Kougias P.G."/>
            <person name="Basile A."/>
            <person name="Luo G."/>
            <person name="Schluter A."/>
            <person name="Konstantinidis K.T."/>
            <person name="Angelidaki I."/>
        </authorList>
    </citation>
    <scope>NUCLEOTIDE SEQUENCE [LARGE SCALE GENOMIC DNA]</scope>
    <source>
        <strain evidence="11">AS06rmzACSIP_256</strain>
    </source>
</reference>
<evidence type="ECO:0000256" key="1">
    <source>
        <dbReference type="ARBA" id="ARBA00001947"/>
    </source>
</evidence>
<keyword evidence="6" id="KW-0862">Zinc</keyword>
<dbReference type="GO" id="GO:0004222">
    <property type="term" value="F:metalloendopeptidase activity"/>
    <property type="evidence" value="ECO:0007669"/>
    <property type="project" value="TreeGrafter"/>
</dbReference>
<evidence type="ECO:0000256" key="6">
    <source>
        <dbReference type="ARBA" id="ARBA00022833"/>
    </source>
</evidence>
<feature type="domain" description="M23ase beta-sheet core" evidence="8">
    <location>
        <begin position="304"/>
        <end position="400"/>
    </location>
</feature>
<name>A0A7X7R899_9RHOO</name>
<keyword evidence="3" id="KW-0645">Protease</keyword>
<evidence type="ECO:0000313" key="12">
    <source>
        <dbReference type="Proteomes" id="UP000536534"/>
    </source>
</evidence>
<comment type="caution">
    <text evidence="11">The sequence shown here is derived from an EMBL/GenBank/DDBJ whole genome shotgun (WGS) entry which is preliminary data.</text>
</comment>
<dbReference type="AlphaFoldDB" id="A0A7X7R899"/>
<keyword evidence="5" id="KW-0378">Hydrolase</keyword>
<dbReference type="Gene3D" id="3.10.450.350">
    <property type="match status" value="2"/>
</dbReference>
<accession>A0A7X7R899</accession>
<dbReference type="Pfam" id="PF22310">
    <property type="entry name" value="NMB0315_dom_I"/>
    <property type="match status" value="1"/>
</dbReference>
<dbReference type="InterPro" id="IPR011055">
    <property type="entry name" value="Dup_hybrid_motif"/>
</dbReference>
<gene>
    <name evidence="11" type="ORF">GX576_11435</name>
</gene>
<dbReference type="InterPro" id="IPR045834">
    <property type="entry name" value="Csd3_N2"/>
</dbReference>
<dbReference type="Proteomes" id="UP000536534">
    <property type="component" value="Unassembled WGS sequence"/>
</dbReference>
<protein>
    <submittedName>
        <fullName evidence="11">Peptidoglycan DD-metalloendopeptidase family protein</fullName>
    </submittedName>
</protein>
<dbReference type="PANTHER" id="PTHR21666">
    <property type="entry name" value="PEPTIDASE-RELATED"/>
    <property type="match status" value="1"/>
</dbReference>
<dbReference type="SUPFAM" id="SSF51261">
    <property type="entry name" value="Duplicated hybrid motif"/>
    <property type="match status" value="1"/>
</dbReference>
<keyword evidence="7" id="KW-0482">Metalloprotease</keyword>
<evidence type="ECO:0000313" key="11">
    <source>
        <dbReference type="EMBL" id="NLF54985.1"/>
    </source>
</evidence>
<evidence type="ECO:0000256" key="7">
    <source>
        <dbReference type="ARBA" id="ARBA00023049"/>
    </source>
</evidence>
<evidence type="ECO:0000256" key="3">
    <source>
        <dbReference type="ARBA" id="ARBA00022670"/>
    </source>
</evidence>